<dbReference type="SUPFAM" id="SSF53850">
    <property type="entry name" value="Periplasmic binding protein-like II"/>
    <property type="match status" value="1"/>
</dbReference>
<comment type="caution">
    <text evidence="4">The sequence shown here is derived from an EMBL/GenBank/DDBJ whole genome shotgun (WGS) entry which is preliminary data.</text>
</comment>
<name>A0ABU4HWE0_9ACTN</name>
<dbReference type="PANTHER" id="PTHR30290">
    <property type="entry name" value="PERIPLASMIC BINDING COMPONENT OF ABC TRANSPORTER"/>
    <property type="match status" value="1"/>
</dbReference>
<proteinExistence type="predicted"/>
<keyword evidence="5" id="KW-1185">Reference proteome</keyword>
<dbReference type="PROSITE" id="PS51257">
    <property type="entry name" value="PROKAR_LIPOPROTEIN"/>
    <property type="match status" value="1"/>
</dbReference>
<feature type="chain" id="PRO_5046708039" evidence="2">
    <location>
        <begin position="19"/>
        <end position="581"/>
    </location>
</feature>
<feature type="signal peptide" evidence="2">
    <location>
        <begin position="1"/>
        <end position="18"/>
    </location>
</feature>
<dbReference type="Gene3D" id="3.10.105.10">
    <property type="entry name" value="Dipeptide-binding Protein, Domain 3"/>
    <property type="match status" value="1"/>
</dbReference>
<feature type="region of interest" description="Disordered" evidence="1">
    <location>
        <begin position="24"/>
        <end position="54"/>
    </location>
</feature>
<dbReference type="EMBL" id="JAWSTH010000071">
    <property type="protein sequence ID" value="MDW5596992.1"/>
    <property type="molecule type" value="Genomic_DNA"/>
</dbReference>
<feature type="domain" description="Solute-binding protein family 5" evidence="3">
    <location>
        <begin position="117"/>
        <end position="484"/>
    </location>
</feature>
<keyword evidence="2" id="KW-0732">Signal</keyword>
<dbReference type="PIRSF" id="PIRSF002741">
    <property type="entry name" value="MppA"/>
    <property type="match status" value="1"/>
</dbReference>
<organism evidence="4 5">
    <name type="scientific">Conexibacter stalactiti</name>
    <dbReference type="NCBI Taxonomy" id="1940611"/>
    <lineage>
        <taxon>Bacteria</taxon>
        <taxon>Bacillati</taxon>
        <taxon>Actinomycetota</taxon>
        <taxon>Thermoleophilia</taxon>
        <taxon>Solirubrobacterales</taxon>
        <taxon>Conexibacteraceae</taxon>
        <taxon>Conexibacter</taxon>
    </lineage>
</organism>
<evidence type="ECO:0000259" key="3">
    <source>
        <dbReference type="Pfam" id="PF00496"/>
    </source>
</evidence>
<dbReference type="Proteomes" id="UP001284601">
    <property type="component" value="Unassembled WGS sequence"/>
</dbReference>
<dbReference type="InterPro" id="IPR030678">
    <property type="entry name" value="Peptide/Ni-bd"/>
</dbReference>
<dbReference type="InterPro" id="IPR000914">
    <property type="entry name" value="SBP_5_dom"/>
</dbReference>
<dbReference type="Gene3D" id="3.40.190.10">
    <property type="entry name" value="Periplasmic binding protein-like II"/>
    <property type="match status" value="1"/>
</dbReference>
<gene>
    <name evidence="4" type="ORF">R7226_21775</name>
</gene>
<evidence type="ECO:0000256" key="2">
    <source>
        <dbReference type="SAM" id="SignalP"/>
    </source>
</evidence>
<reference evidence="5" key="1">
    <citation type="submission" date="2023-07" db="EMBL/GenBank/DDBJ databases">
        <title>Conexibacter stalactiti sp. nov., isolated from stalactites in a lava cave and emended description of the genus Conexibacter.</title>
        <authorList>
            <person name="Lee S.D."/>
        </authorList>
    </citation>
    <scope>NUCLEOTIDE SEQUENCE [LARGE SCALE GENOMIC DNA]</scope>
    <source>
        <strain evidence="5">KCTC 39840</strain>
    </source>
</reference>
<dbReference type="CDD" id="cd08513">
    <property type="entry name" value="PBP2_thermophilic_Hb8_like"/>
    <property type="match status" value="1"/>
</dbReference>
<sequence>MIGGRTRARLLAMTVVLAAGLSACGGGGSSATSATTPTGTGTSTGATAGADEGTAQRGGRLLVAMTDEPGLLNPLFTTEAAADVSRAMVVEPLFQPLADGTYEAFLAAELPTPENGGVSRDGRTVVYRLREGVTWSDGKPFTAADVVFTHRVITDPRSTAAVASAYALVRSVKALDPLTVEVKMSKPNPRYLELWDVVLPQHAIESTTVTTRSPQARLPLGTGPFVYADWKSGDQVTLTRNDAYWRDPELPNLDGITFKLTPDRQTAVSSFVNGEFDTIFYLANSDLPDVTQAAESGDPIEVVMKEGLSYGSFLWLNHSAEGDGLEPNPVLGDPAVREAIDLAIDRQSIIDQVVDGFGEQIGSYLFTGFAAHEIEPAAFDADAAKAVLDEAGWVEGDDGIRVKDGVRAELDFTTVSGNQSYKLVQQLIQQNLKDIGIDVKLRTDSLTKIFAGYQDGGILANRRYDLMMSLDGFYADPADYAHVFTSASIPTAENPNGFSYSHLRLPAFDRLVEAAGQTMDEAERRRLYGETAELFASERISLPLYATKWGWAWNEALHGVTTDAWDGQWANPDIASWNLQR</sequence>
<accession>A0ABU4HWE0</accession>
<evidence type="ECO:0000313" key="4">
    <source>
        <dbReference type="EMBL" id="MDW5596992.1"/>
    </source>
</evidence>
<feature type="compositionally biased region" description="Low complexity" evidence="1">
    <location>
        <begin position="30"/>
        <end position="54"/>
    </location>
</feature>
<evidence type="ECO:0000313" key="5">
    <source>
        <dbReference type="Proteomes" id="UP001284601"/>
    </source>
</evidence>
<protein>
    <submittedName>
        <fullName evidence="4">Peptide ABC transporter substrate-binding protein</fullName>
    </submittedName>
</protein>
<dbReference type="RefSeq" id="WP_318599439.1">
    <property type="nucleotide sequence ID" value="NZ_JAWSTH010000071.1"/>
</dbReference>
<evidence type="ECO:0000256" key="1">
    <source>
        <dbReference type="SAM" id="MobiDB-lite"/>
    </source>
</evidence>
<dbReference type="Pfam" id="PF00496">
    <property type="entry name" value="SBP_bac_5"/>
    <property type="match status" value="1"/>
</dbReference>
<dbReference type="InterPro" id="IPR039424">
    <property type="entry name" value="SBP_5"/>
</dbReference>